<protein>
    <submittedName>
        <fullName evidence="1">Uncharacterized protein</fullName>
    </submittedName>
</protein>
<proteinExistence type="predicted"/>
<name>A0A423VQZ8_9PEZI</name>
<dbReference type="Proteomes" id="UP000285146">
    <property type="component" value="Unassembled WGS sequence"/>
</dbReference>
<evidence type="ECO:0000313" key="1">
    <source>
        <dbReference type="EMBL" id="ROV93435.1"/>
    </source>
</evidence>
<reference evidence="1 2" key="1">
    <citation type="submission" date="2015-09" db="EMBL/GenBank/DDBJ databases">
        <title>Host preference determinants of Valsa canker pathogens revealed by comparative genomics.</title>
        <authorList>
            <person name="Yin Z."/>
            <person name="Huang L."/>
        </authorList>
    </citation>
    <scope>NUCLEOTIDE SEQUENCE [LARGE SCALE GENOMIC DNA]</scope>
    <source>
        <strain evidence="1 2">SXYLt</strain>
    </source>
</reference>
<dbReference type="AlphaFoldDB" id="A0A423VQZ8"/>
<organism evidence="1 2">
    <name type="scientific">Cytospora leucostoma</name>
    <dbReference type="NCBI Taxonomy" id="1230097"/>
    <lineage>
        <taxon>Eukaryota</taxon>
        <taxon>Fungi</taxon>
        <taxon>Dikarya</taxon>
        <taxon>Ascomycota</taxon>
        <taxon>Pezizomycotina</taxon>
        <taxon>Sordariomycetes</taxon>
        <taxon>Sordariomycetidae</taxon>
        <taxon>Diaporthales</taxon>
        <taxon>Cytosporaceae</taxon>
        <taxon>Cytospora</taxon>
    </lineage>
</organism>
<accession>A0A423VQZ8</accession>
<gene>
    <name evidence="1" type="ORF">VPNG_09617</name>
</gene>
<dbReference type="EMBL" id="LKEB01000080">
    <property type="protein sequence ID" value="ROV93435.1"/>
    <property type="molecule type" value="Genomic_DNA"/>
</dbReference>
<sequence>METIYFSGVQLENPTTPLKILTNHRTAVDQKLTGEVFNIIKARRDRDPVQFEMSSCGKALQHRYVSDAGINFASGLAWGRRASHLVPPTRSRMGIHNVMMS</sequence>
<dbReference type="InParanoid" id="A0A423VQZ8"/>
<evidence type="ECO:0000313" key="2">
    <source>
        <dbReference type="Proteomes" id="UP000285146"/>
    </source>
</evidence>
<keyword evidence="2" id="KW-1185">Reference proteome</keyword>
<comment type="caution">
    <text evidence="1">The sequence shown here is derived from an EMBL/GenBank/DDBJ whole genome shotgun (WGS) entry which is preliminary data.</text>
</comment>